<keyword evidence="1" id="KW-1133">Transmembrane helix</keyword>
<dbReference type="InterPro" id="IPR021840">
    <property type="entry name" value="DUF3433"/>
</dbReference>
<feature type="transmembrane region" description="Helical" evidence="1">
    <location>
        <begin position="604"/>
        <end position="623"/>
    </location>
</feature>
<dbReference type="PANTHER" id="PTHR37544">
    <property type="entry name" value="SPRAY-RELATED"/>
    <property type="match status" value="1"/>
</dbReference>
<gene>
    <name evidence="3" type="ORF">CBYS24578_00013271</name>
</gene>
<reference evidence="3 4" key="2">
    <citation type="submission" date="2021-10" db="EMBL/GenBank/DDBJ databases">
        <authorList>
            <person name="Piombo E."/>
        </authorList>
    </citation>
    <scope>NUCLEOTIDE SEQUENCE [LARGE SCALE GENOMIC DNA]</scope>
</reference>
<feature type="transmembrane region" description="Helical" evidence="1">
    <location>
        <begin position="486"/>
        <end position="508"/>
    </location>
</feature>
<name>A0A9N9U9N9_9HYPO</name>
<evidence type="ECO:0000256" key="2">
    <source>
        <dbReference type="SAM" id="SignalP"/>
    </source>
</evidence>
<dbReference type="Pfam" id="PF11915">
    <property type="entry name" value="DUF3433"/>
    <property type="match status" value="1"/>
</dbReference>
<dbReference type="SUPFAM" id="SSF50965">
    <property type="entry name" value="Galactose oxidase, central domain"/>
    <property type="match status" value="1"/>
</dbReference>
<feature type="transmembrane region" description="Helical" evidence="1">
    <location>
        <begin position="365"/>
        <end position="384"/>
    </location>
</feature>
<dbReference type="InterPro" id="IPR011043">
    <property type="entry name" value="Gal_Oxase/kelch_b-propeller"/>
</dbReference>
<proteinExistence type="predicted"/>
<sequence>MSWSFTRLAIAAVFCSLLIADGEAQQMPQRVGAQSFQLLDTLWVDGGRHVDEDGAAMDKVPDFVPVVNQSIVFLNTGTRSGALVALGGFIDSQGALSLADMSTVYIFDIETEQWTAQPVTDVNGQAVDVHDQADGKDFESTKTFPSRRMLACAAAGSSQDKTSHNLVLMGGQNNVIALADAWVLSLPSAAWIRAQTNPEFAPNYPTAESSCLLLNSRFLLMFGGCLLDVNTHKPLIGGNATGFATHSKPKFLNFSSPLLDELFMPPYGVGVFGYGYLSFIMLSTTCLMTLVLLLQWRSQQPDTQFAHWSGGPEADGTWTGEPFTSTFIRAPTLDRPPQGLLSVYYNFSPDGVWSQKNSAQRLSRGAYFAFTYLPMILAVLYGRLWKALDDEVKRIDVYNRLQKKGGALGSRSLCVNYHVFWTPLCILQAVMYGHWSVAVSSVGSVLATIVIPVLANYLFYWELYSGAALDWPDIYSWQVALVDRDWAYILAGTLAAANLCCVVLCFMLPSLETGLSRDVRGLADLVYLLEGSEASDFALPANDADHTASSQSLAVKFVKEIFPKSLHPTITKMGKWLRIIIGAIKVVFNGVSGSSSKFLVFRRLLYLIWLLILFLFMFAQGWITASLNKNAKDTRWNYGIPIDPNVYLIVGILS</sequence>
<feature type="transmembrane region" description="Helical" evidence="1">
    <location>
        <begin position="271"/>
        <end position="294"/>
    </location>
</feature>
<dbReference type="Gene3D" id="2.120.10.80">
    <property type="entry name" value="Kelch-type beta propeller"/>
    <property type="match status" value="1"/>
</dbReference>
<feature type="signal peptide" evidence="2">
    <location>
        <begin position="1"/>
        <end position="24"/>
    </location>
</feature>
<evidence type="ECO:0000313" key="3">
    <source>
        <dbReference type="EMBL" id="CAG9982471.1"/>
    </source>
</evidence>
<dbReference type="InterPro" id="IPR015915">
    <property type="entry name" value="Kelch-typ_b-propeller"/>
</dbReference>
<comment type="caution">
    <text evidence="3">The sequence shown here is derived from an EMBL/GenBank/DDBJ whole genome shotgun (WGS) entry which is preliminary data.</text>
</comment>
<keyword evidence="2" id="KW-0732">Signal</keyword>
<feature type="transmembrane region" description="Helical" evidence="1">
    <location>
        <begin position="442"/>
        <end position="461"/>
    </location>
</feature>
<organism evidence="3 4">
    <name type="scientific">Clonostachys byssicola</name>
    <dbReference type="NCBI Taxonomy" id="160290"/>
    <lineage>
        <taxon>Eukaryota</taxon>
        <taxon>Fungi</taxon>
        <taxon>Dikarya</taxon>
        <taxon>Ascomycota</taxon>
        <taxon>Pezizomycotina</taxon>
        <taxon>Sordariomycetes</taxon>
        <taxon>Hypocreomycetidae</taxon>
        <taxon>Hypocreales</taxon>
        <taxon>Bionectriaceae</taxon>
        <taxon>Clonostachys</taxon>
    </lineage>
</organism>
<evidence type="ECO:0000256" key="1">
    <source>
        <dbReference type="SAM" id="Phobius"/>
    </source>
</evidence>
<accession>A0A9N9U9N9</accession>
<dbReference type="OrthoDB" id="3248909at2759"/>
<protein>
    <submittedName>
        <fullName evidence="3">Uncharacterized protein</fullName>
    </submittedName>
</protein>
<keyword evidence="1" id="KW-0812">Transmembrane</keyword>
<dbReference type="Proteomes" id="UP000754883">
    <property type="component" value="Unassembled WGS sequence"/>
</dbReference>
<keyword evidence="1" id="KW-0472">Membrane</keyword>
<keyword evidence="4" id="KW-1185">Reference proteome</keyword>
<feature type="chain" id="PRO_5040466460" evidence="2">
    <location>
        <begin position="25"/>
        <end position="654"/>
    </location>
</feature>
<dbReference type="EMBL" id="CABFNO020001340">
    <property type="protein sequence ID" value="CAG9982471.1"/>
    <property type="molecule type" value="Genomic_DNA"/>
</dbReference>
<reference evidence="4" key="1">
    <citation type="submission" date="2019-06" db="EMBL/GenBank/DDBJ databases">
        <authorList>
            <person name="Broberg M."/>
        </authorList>
    </citation>
    <scope>NUCLEOTIDE SEQUENCE [LARGE SCALE GENOMIC DNA]</scope>
</reference>
<evidence type="ECO:0000313" key="4">
    <source>
        <dbReference type="Proteomes" id="UP000754883"/>
    </source>
</evidence>
<dbReference type="PANTHER" id="PTHR37544:SF1">
    <property type="entry name" value="PHOSPHORIBOSYLAMINOIMIDAZOLE-SUCCINOCARBOXAMIDE SYNTHASE"/>
    <property type="match status" value="1"/>
</dbReference>
<dbReference type="AlphaFoldDB" id="A0A9N9U9N9"/>